<reference evidence="6 7" key="2">
    <citation type="journal article" date="2017" name="Int. J. Syst. Evol. Microbiol.">
        <title>Pseudomonas furukawaii sp. nov., a polychlorinated biphenyl-degrading bacterium isolated from biphenyl-contaminated soil in Japan.</title>
        <authorList>
            <person name="Kimura N."/>
            <person name="Watanabe T."/>
            <person name="Suenaga H."/>
            <person name="Fujihara H."/>
            <person name="Futagami T."/>
            <person name="Goto M."/>
            <person name="Hanada S."/>
            <person name="Hirose J."/>
        </authorList>
    </citation>
    <scope>NUCLEOTIDE SEQUENCE [LARGE SCALE GENOMIC DNA]</scope>
    <source>
        <strain evidence="7">DSM 10086 / NBRC 110670 / KF707</strain>
    </source>
</reference>
<dbReference type="Gene3D" id="3.40.50.2300">
    <property type="match status" value="2"/>
</dbReference>
<dbReference type="AlphaFoldDB" id="A0AAD1C166"/>
<dbReference type="PANTHER" id="PTHR30483:SF6">
    <property type="entry name" value="PERIPLASMIC BINDING PROTEIN OF ABC TRANSPORTER FOR NATURAL AMINO ACIDS"/>
    <property type="match status" value="1"/>
</dbReference>
<keyword evidence="2" id="KW-0813">Transport</keyword>
<dbReference type="EMBL" id="AP014862">
    <property type="protein sequence ID" value="BAU74242.1"/>
    <property type="molecule type" value="Genomic_DNA"/>
</dbReference>
<dbReference type="Proteomes" id="UP000218554">
    <property type="component" value="Chromosome"/>
</dbReference>
<sequence length="437" mass="46868">MDNNKKPHAAGLSRRDFLRASGVVAGGALLAGLSPSGPALAAEKVIRIGYVSPRTGPLAPFAAADGYILDSLASVLKNSITVGGQRCRLEVIVKDSQSNPNRAAEVANELILSDGIDLMLVSSTPETTNPVSDQCEINEIPCISTVAPWQPWFFTRGGKPDQGFEWTYHFFWGLEDVIATYTAMWGDMGSNKVIGGLFPNDGDGNAWGDSQLGFPPVLAQKGFQLVDPGRFQSLTDDFSAQISAFRKAEAEIVTGVVIPPDLTTFWTQARQQGFQPKAMSVGKALLFPSAVEALGKAGHNLSTEIWWSPSHPFASSLNGLTAGQLAERYTRSTGKQWTQPLGFVHALFELAVDILQRTEEVGNPEATRDALLKTELNTVVGPVSWKKGPVKNVAKTPLVSGQWRLGGPFTYDLVITSNQTAPQIPLGGEMQAIAYGG</sequence>
<dbReference type="RefSeq" id="WP_003452147.1">
    <property type="nucleotide sequence ID" value="NZ_AJMR01000161.1"/>
</dbReference>
<dbReference type="InterPro" id="IPR000709">
    <property type="entry name" value="Leu_Ile_Val-bd"/>
</dbReference>
<comment type="similarity">
    <text evidence="1">Belongs to the leucine-binding protein family.</text>
</comment>
<proteinExistence type="inferred from homology"/>
<reference evidence="7" key="1">
    <citation type="submission" date="2015-05" db="EMBL/GenBank/DDBJ databases">
        <title>Draft genome sequencing of a biphenyl-degrading bacterium, Pseudomonas balearica KF707 (=NBRC110670).</title>
        <authorList>
            <person name="Kimura N."/>
            <person name="Hirose J."/>
            <person name="Watanabe T."/>
            <person name="Suenaga H."/>
            <person name="Fujihara H."/>
            <person name="Noguchi M."/>
            <person name="Hashimoto M."/>
            <person name="Shimodaira J."/>
            <person name="Tsuchikane K."/>
            <person name="Hosoyama A."/>
            <person name="Yamazoe A."/>
            <person name="Fujita N."/>
            <person name="Furukawa K."/>
        </authorList>
    </citation>
    <scope>NUCLEOTIDE SEQUENCE [LARGE SCALE GENOMIC DNA]</scope>
    <source>
        <strain evidence="7">DSM 10086 / NBRC 110670 / KF707</strain>
    </source>
</reference>
<dbReference type="PROSITE" id="PS51318">
    <property type="entry name" value="TAT"/>
    <property type="match status" value="1"/>
</dbReference>
<evidence type="ECO:0000256" key="2">
    <source>
        <dbReference type="ARBA" id="ARBA00022448"/>
    </source>
</evidence>
<evidence type="ECO:0000313" key="7">
    <source>
        <dbReference type="Proteomes" id="UP000218554"/>
    </source>
</evidence>
<dbReference type="NCBIfam" id="TIGR01409">
    <property type="entry name" value="TAT_signal_seq"/>
    <property type="match status" value="1"/>
</dbReference>
<evidence type="ECO:0000256" key="3">
    <source>
        <dbReference type="ARBA" id="ARBA00022729"/>
    </source>
</evidence>
<dbReference type="Pfam" id="PF13458">
    <property type="entry name" value="Peripla_BP_6"/>
    <property type="match status" value="1"/>
</dbReference>
<dbReference type="InterPro" id="IPR006311">
    <property type="entry name" value="TAT_signal"/>
</dbReference>
<dbReference type="GO" id="GO:0006865">
    <property type="term" value="P:amino acid transport"/>
    <property type="evidence" value="ECO:0007669"/>
    <property type="project" value="UniProtKB-KW"/>
</dbReference>
<dbReference type="KEGG" id="pfuw:KF707C_25540"/>
<dbReference type="PRINTS" id="PR00337">
    <property type="entry name" value="LEUILEVALBP"/>
</dbReference>
<accession>A0AAD1C166</accession>
<organism evidence="6 7">
    <name type="scientific">Metapseudomonas furukawaii</name>
    <name type="common">Pseudomonas furukawaii</name>
    <dbReference type="NCBI Taxonomy" id="1149133"/>
    <lineage>
        <taxon>Bacteria</taxon>
        <taxon>Pseudomonadati</taxon>
        <taxon>Pseudomonadota</taxon>
        <taxon>Gammaproteobacteria</taxon>
        <taxon>Pseudomonadales</taxon>
        <taxon>Pseudomonadaceae</taxon>
        <taxon>Metapseudomonas</taxon>
    </lineage>
</organism>
<gene>
    <name evidence="6" type="ORF">KF707C_25540</name>
</gene>
<keyword evidence="7" id="KW-1185">Reference proteome</keyword>
<feature type="domain" description="Leucine-binding protein" evidence="5">
    <location>
        <begin position="46"/>
        <end position="399"/>
    </location>
</feature>
<evidence type="ECO:0000259" key="5">
    <source>
        <dbReference type="Pfam" id="PF13458"/>
    </source>
</evidence>
<dbReference type="InterPro" id="IPR028082">
    <property type="entry name" value="Peripla_BP_I"/>
</dbReference>
<dbReference type="InterPro" id="IPR019546">
    <property type="entry name" value="TAT_signal_bac_arc"/>
</dbReference>
<dbReference type="CDD" id="cd06337">
    <property type="entry name" value="PBP1_ABC_ligand_binding-like"/>
    <property type="match status" value="1"/>
</dbReference>
<dbReference type="InterPro" id="IPR051010">
    <property type="entry name" value="BCAA_transport"/>
</dbReference>
<keyword evidence="3" id="KW-0732">Signal</keyword>
<dbReference type="InterPro" id="IPR028081">
    <property type="entry name" value="Leu-bd"/>
</dbReference>
<evidence type="ECO:0000256" key="1">
    <source>
        <dbReference type="ARBA" id="ARBA00010062"/>
    </source>
</evidence>
<name>A0AAD1C166_METFU</name>
<dbReference type="PANTHER" id="PTHR30483">
    <property type="entry name" value="LEUCINE-SPECIFIC-BINDING PROTEIN"/>
    <property type="match status" value="1"/>
</dbReference>
<dbReference type="SUPFAM" id="SSF53822">
    <property type="entry name" value="Periplasmic binding protein-like I"/>
    <property type="match status" value="1"/>
</dbReference>
<evidence type="ECO:0000313" key="6">
    <source>
        <dbReference type="EMBL" id="BAU74242.1"/>
    </source>
</evidence>
<evidence type="ECO:0000256" key="4">
    <source>
        <dbReference type="ARBA" id="ARBA00022970"/>
    </source>
</evidence>
<protein>
    <submittedName>
        <fullName evidence="6">ABC transporter substrate-binding protein</fullName>
    </submittedName>
</protein>
<keyword evidence="4" id="KW-0029">Amino-acid transport</keyword>